<comment type="catalytic activity">
    <reaction evidence="12 13">
        <text>DNA(n) + a 2'-deoxyribonucleoside 5'-triphosphate = DNA(n+1) + diphosphate</text>
        <dbReference type="Rhea" id="RHEA:22508"/>
        <dbReference type="Rhea" id="RHEA-COMP:17339"/>
        <dbReference type="Rhea" id="RHEA-COMP:17340"/>
        <dbReference type="ChEBI" id="CHEBI:33019"/>
        <dbReference type="ChEBI" id="CHEBI:61560"/>
        <dbReference type="ChEBI" id="CHEBI:173112"/>
        <dbReference type="EC" id="2.7.7.7"/>
    </reaction>
</comment>
<keyword evidence="4 13" id="KW-0548">Nucleotidyltransferase</keyword>
<dbReference type="GO" id="GO:0003684">
    <property type="term" value="F:damaged DNA binding"/>
    <property type="evidence" value="ECO:0007669"/>
    <property type="project" value="InterPro"/>
</dbReference>
<dbReference type="GO" id="GO:0006281">
    <property type="term" value="P:DNA repair"/>
    <property type="evidence" value="ECO:0007669"/>
    <property type="project" value="UniProtKB-UniRule"/>
</dbReference>
<dbReference type="InterPro" id="IPR001126">
    <property type="entry name" value="UmuC"/>
</dbReference>
<evidence type="ECO:0000256" key="1">
    <source>
        <dbReference type="ARBA" id="ARBA00010945"/>
    </source>
</evidence>
<dbReference type="InterPro" id="IPR017961">
    <property type="entry name" value="DNA_pol_Y-fam_little_finger"/>
</dbReference>
<dbReference type="SUPFAM" id="SSF56672">
    <property type="entry name" value="DNA/RNA polymerases"/>
    <property type="match status" value="1"/>
</dbReference>
<feature type="binding site" evidence="13">
    <location>
        <position position="33"/>
    </location>
    <ligand>
        <name>Mg(2+)</name>
        <dbReference type="ChEBI" id="CHEBI:18420"/>
    </ligand>
</feature>
<dbReference type="GO" id="GO:0006261">
    <property type="term" value="P:DNA-templated DNA replication"/>
    <property type="evidence" value="ECO:0007669"/>
    <property type="project" value="UniProtKB-UniRule"/>
</dbReference>
<dbReference type="InterPro" id="IPR036775">
    <property type="entry name" value="DNA_pol_Y-fam_lit_finger_sf"/>
</dbReference>
<name>A0A9W6R8H5_9PSEU</name>
<dbReference type="FunFam" id="3.30.1490.100:FF:000004">
    <property type="entry name" value="DNA polymerase IV"/>
    <property type="match status" value="1"/>
</dbReference>
<reference evidence="15" key="1">
    <citation type="submission" date="2023-03" db="EMBL/GenBank/DDBJ databases">
        <title>Amycolatopsis taiwanensis NBRC 103393.</title>
        <authorList>
            <person name="Ichikawa N."/>
            <person name="Sato H."/>
            <person name="Tonouchi N."/>
        </authorList>
    </citation>
    <scope>NUCLEOTIDE SEQUENCE</scope>
    <source>
        <strain evidence="15">NBRC 103393</strain>
    </source>
</reference>
<comment type="function">
    <text evidence="11 13">Poorly processive, error-prone DNA polymerase involved in untargeted mutagenesis. Copies undamaged DNA at stalled replication forks, which arise in vivo from mismatched or misaligned primer ends. These misaligned primers can be extended by PolIV. Exhibits no 3'-5' exonuclease (proofreading) activity. May be involved in translesional synthesis, in conjunction with the beta clamp from PolIII.</text>
</comment>
<dbReference type="PANTHER" id="PTHR11076">
    <property type="entry name" value="DNA REPAIR POLYMERASE UMUC / TRANSFERASE FAMILY MEMBER"/>
    <property type="match status" value="1"/>
</dbReference>
<evidence type="ECO:0000313" key="16">
    <source>
        <dbReference type="Proteomes" id="UP001165136"/>
    </source>
</evidence>
<dbReference type="RefSeq" id="WP_027944178.1">
    <property type="nucleotide sequence ID" value="NZ_BSTI01000016.1"/>
</dbReference>
<comment type="subunit">
    <text evidence="13">Monomer.</text>
</comment>
<feature type="active site" evidence="13">
    <location>
        <position position="128"/>
    </location>
</feature>
<evidence type="ECO:0000256" key="11">
    <source>
        <dbReference type="ARBA" id="ARBA00025589"/>
    </source>
</evidence>
<keyword evidence="9 13" id="KW-0239">DNA-directed DNA polymerase</keyword>
<dbReference type="AlphaFoldDB" id="A0A9W6R8H5"/>
<dbReference type="SUPFAM" id="SSF100879">
    <property type="entry name" value="Lesion bypass DNA polymerase (Y-family), little finger domain"/>
    <property type="match status" value="1"/>
</dbReference>
<dbReference type="Gene3D" id="3.40.1170.60">
    <property type="match status" value="1"/>
</dbReference>
<dbReference type="GO" id="GO:0005829">
    <property type="term" value="C:cytosol"/>
    <property type="evidence" value="ECO:0007669"/>
    <property type="project" value="TreeGrafter"/>
</dbReference>
<dbReference type="Proteomes" id="UP001165136">
    <property type="component" value="Unassembled WGS sequence"/>
</dbReference>
<keyword evidence="13" id="KW-0963">Cytoplasm</keyword>
<keyword evidence="3 13" id="KW-0808">Transferase</keyword>
<evidence type="ECO:0000256" key="3">
    <source>
        <dbReference type="ARBA" id="ARBA00022679"/>
    </source>
</evidence>
<evidence type="ECO:0000256" key="10">
    <source>
        <dbReference type="ARBA" id="ARBA00023204"/>
    </source>
</evidence>
<evidence type="ECO:0000256" key="6">
    <source>
        <dbReference type="ARBA" id="ARBA00022723"/>
    </source>
</evidence>
<dbReference type="GO" id="GO:0000287">
    <property type="term" value="F:magnesium ion binding"/>
    <property type="evidence" value="ECO:0007669"/>
    <property type="project" value="UniProtKB-UniRule"/>
</dbReference>
<evidence type="ECO:0000256" key="12">
    <source>
        <dbReference type="ARBA" id="ARBA00049244"/>
    </source>
</evidence>
<dbReference type="EMBL" id="BSTI01000016">
    <property type="protein sequence ID" value="GLY69385.1"/>
    <property type="molecule type" value="Genomic_DNA"/>
</dbReference>
<evidence type="ECO:0000256" key="9">
    <source>
        <dbReference type="ARBA" id="ARBA00022932"/>
    </source>
</evidence>
<dbReference type="PANTHER" id="PTHR11076:SF33">
    <property type="entry name" value="DNA POLYMERASE KAPPA"/>
    <property type="match status" value="1"/>
</dbReference>
<dbReference type="PROSITE" id="PS50173">
    <property type="entry name" value="UMUC"/>
    <property type="match status" value="1"/>
</dbReference>
<dbReference type="Gene3D" id="3.30.70.270">
    <property type="match status" value="1"/>
</dbReference>
<accession>A0A9W6R8H5</accession>
<keyword evidence="16" id="KW-1185">Reference proteome</keyword>
<evidence type="ECO:0000259" key="14">
    <source>
        <dbReference type="PROSITE" id="PS50173"/>
    </source>
</evidence>
<evidence type="ECO:0000256" key="5">
    <source>
        <dbReference type="ARBA" id="ARBA00022705"/>
    </source>
</evidence>
<protein>
    <recommendedName>
        <fullName evidence="13">DNA polymerase IV</fullName>
        <shortName evidence="13">Pol IV</shortName>
        <ecNumber evidence="13">2.7.7.7</ecNumber>
    </recommendedName>
</protein>
<feature type="domain" description="UmuC" evidence="14">
    <location>
        <begin position="29"/>
        <end position="210"/>
    </location>
</feature>
<organism evidence="15 16">
    <name type="scientific">Amycolatopsis taiwanensis</name>
    <dbReference type="NCBI Taxonomy" id="342230"/>
    <lineage>
        <taxon>Bacteria</taxon>
        <taxon>Bacillati</taxon>
        <taxon>Actinomycetota</taxon>
        <taxon>Actinomycetes</taxon>
        <taxon>Pseudonocardiales</taxon>
        <taxon>Pseudonocardiaceae</taxon>
        <taxon>Amycolatopsis</taxon>
    </lineage>
</organism>
<dbReference type="NCBIfam" id="NF002677">
    <property type="entry name" value="PRK02406.1"/>
    <property type="match status" value="1"/>
</dbReference>
<keyword evidence="10 13" id="KW-0234">DNA repair</keyword>
<proteinExistence type="inferred from homology"/>
<evidence type="ECO:0000313" key="15">
    <source>
        <dbReference type="EMBL" id="GLY69385.1"/>
    </source>
</evidence>
<keyword evidence="6 13" id="KW-0479">Metal-binding</keyword>
<dbReference type="GO" id="GO:0042276">
    <property type="term" value="P:error-prone translesion synthesis"/>
    <property type="evidence" value="ECO:0007669"/>
    <property type="project" value="TreeGrafter"/>
</dbReference>
<sequence length="416" mass="44929">MGKKPGLPPGYERFRVTEQNTPDDTGCGLLHVDMDAFFAAVELRTRPELADQPVIVAGAGPRSVVTSANYPAREFGVRAAMPAAVARRLCPNAVFIPPSHGLYGEVSRGVMAIFRELTPLVEPLSLDEAFLDVSGALRRLDATPAQVAELIRQRVFAEHGITCSVGVAGVKFVAKLASGMAKPDGVLVVPTGQLLAFLHPLPVAALWGVGQRTEENLRRLGFTTVAQVAAAPLNRLRRAVGTAAAEHLHALANGRDERGVVVDVPDKSIGAERTFDTDQRDPRVLEREILRLSERVAATLRARHLRGRTVSIKVRFADFRTITRARTLAAATDVARVVHTTALALLTEAVSDAEIRLLGVRVEGLTGDDEPEQLSFEPDEPRWRDAEIAADVARSRFGAAAVRPASLLSRRSDKPT</sequence>
<evidence type="ECO:0000256" key="4">
    <source>
        <dbReference type="ARBA" id="ARBA00022695"/>
    </source>
</evidence>
<keyword evidence="13" id="KW-0238">DNA-binding</keyword>
<feature type="site" description="Substrate discrimination" evidence="13">
    <location>
        <position position="38"/>
    </location>
</feature>
<evidence type="ECO:0000256" key="13">
    <source>
        <dbReference type="HAMAP-Rule" id="MF_01113"/>
    </source>
</evidence>
<dbReference type="CDD" id="cd03586">
    <property type="entry name" value="PolY_Pol_IV_kappa"/>
    <property type="match status" value="1"/>
</dbReference>
<keyword evidence="5 13" id="KW-0235">DNA replication</keyword>
<keyword evidence="8 13" id="KW-0460">Magnesium</keyword>
<dbReference type="Gene3D" id="1.10.150.20">
    <property type="entry name" value="5' to 3' exonuclease, C-terminal subdomain"/>
    <property type="match status" value="1"/>
</dbReference>
<dbReference type="InterPro" id="IPR043502">
    <property type="entry name" value="DNA/RNA_pol_sf"/>
</dbReference>
<comment type="subcellular location">
    <subcellularLocation>
        <location evidence="13">Cytoplasm</location>
    </subcellularLocation>
</comment>
<keyword evidence="2 13" id="KW-0515">Mutator protein</keyword>
<dbReference type="HAMAP" id="MF_01113">
    <property type="entry name" value="DNApol_IV"/>
    <property type="match status" value="1"/>
</dbReference>
<dbReference type="Pfam" id="PF00817">
    <property type="entry name" value="IMS"/>
    <property type="match status" value="1"/>
</dbReference>
<comment type="cofactor">
    <cofactor evidence="13">
        <name>Mg(2+)</name>
        <dbReference type="ChEBI" id="CHEBI:18420"/>
    </cofactor>
    <text evidence="13">Binds 2 magnesium ions per subunit.</text>
</comment>
<evidence type="ECO:0000256" key="2">
    <source>
        <dbReference type="ARBA" id="ARBA00022457"/>
    </source>
</evidence>
<dbReference type="InterPro" id="IPR022880">
    <property type="entry name" value="DNApol_IV"/>
</dbReference>
<keyword evidence="7 13" id="KW-0227">DNA damage</keyword>
<dbReference type="GO" id="GO:0009432">
    <property type="term" value="P:SOS response"/>
    <property type="evidence" value="ECO:0007669"/>
    <property type="project" value="TreeGrafter"/>
</dbReference>
<dbReference type="Pfam" id="PF11799">
    <property type="entry name" value="IMS_C"/>
    <property type="match status" value="1"/>
</dbReference>
<comment type="similarity">
    <text evidence="1 13">Belongs to the DNA polymerase type-Y family.</text>
</comment>
<feature type="binding site" evidence="13">
    <location>
        <position position="127"/>
    </location>
    <ligand>
        <name>Mg(2+)</name>
        <dbReference type="ChEBI" id="CHEBI:18420"/>
    </ligand>
</feature>
<evidence type="ECO:0000256" key="7">
    <source>
        <dbReference type="ARBA" id="ARBA00022763"/>
    </source>
</evidence>
<gene>
    <name evidence="13 15" type="primary">dinB</name>
    <name evidence="15" type="ORF">Atai01_60040</name>
</gene>
<evidence type="ECO:0000256" key="8">
    <source>
        <dbReference type="ARBA" id="ARBA00022842"/>
    </source>
</evidence>
<comment type="caution">
    <text evidence="15">The sequence shown here is derived from an EMBL/GenBank/DDBJ whole genome shotgun (WGS) entry which is preliminary data.</text>
</comment>
<dbReference type="NCBIfam" id="NF003015">
    <property type="entry name" value="PRK03858.1"/>
    <property type="match status" value="1"/>
</dbReference>
<dbReference type="InterPro" id="IPR043128">
    <property type="entry name" value="Rev_trsase/Diguanyl_cyclase"/>
</dbReference>
<dbReference type="InterPro" id="IPR050116">
    <property type="entry name" value="DNA_polymerase-Y"/>
</dbReference>
<dbReference type="GO" id="GO:0003887">
    <property type="term" value="F:DNA-directed DNA polymerase activity"/>
    <property type="evidence" value="ECO:0007669"/>
    <property type="project" value="UniProtKB-UniRule"/>
</dbReference>
<dbReference type="EC" id="2.7.7.7" evidence="13"/>
<dbReference type="Gene3D" id="3.30.1490.100">
    <property type="entry name" value="DNA polymerase, Y-family, little finger domain"/>
    <property type="match status" value="1"/>
</dbReference>